<keyword evidence="1" id="KW-0472">Membrane</keyword>
<comment type="caution">
    <text evidence="2">The sequence shown here is derived from an EMBL/GenBank/DDBJ whole genome shotgun (WGS) entry which is preliminary data.</text>
</comment>
<gene>
    <name evidence="2" type="ORF">GMARGA_LOCUS25878</name>
</gene>
<evidence type="ECO:0000256" key="1">
    <source>
        <dbReference type="SAM" id="Phobius"/>
    </source>
</evidence>
<organism evidence="2 3">
    <name type="scientific">Gigaspora margarita</name>
    <dbReference type="NCBI Taxonomy" id="4874"/>
    <lineage>
        <taxon>Eukaryota</taxon>
        <taxon>Fungi</taxon>
        <taxon>Fungi incertae sedis</taxon>
        <taxon>Mucoromycota</taxon>
        <taxon>Glomeromycotina</taxon>
        <taxon>Glomeromycetes</taxon>
        <taxon>Diversisporales</taxon>
        <taxon>Gigasporaceae</taxon>
        <taxon>Gigaspora</taxon>
    </lineage>
</organism>
<protein>
    <submittedName>
        <fullName evidence="2">46195_t:CDS:1</fullName>
    </submittedName>
</protein>
<proteinExistence type="predicted"/>
<keyword evidence="1" id="KW-1133">Transmembrane helix</keyword>
<keyword evidence="3" id="KW-1185">Reference proteome</keyword>
<dbReference type="EMBL" id="CAJVQB010029253">
    <property type="protein sequence ID" value="CAG8813785.1"/>
    <property type="molecule type" value="Genomic_DNA"/>
</dbReference>
<keyword evidence="1" id="KW-0812">Transmembrane</keyword>
<sequence length="272" mass="30645">METIQDPEEVDHTREGSSLLERSYKAGADCDGVVRKERLVIVPKEKIDSTIPLLRGLLEHPKVLVRNLALVTGRIQSLARAFAPAQRHSIVGASIRRCVVVDRKSEKLEWPPSLETLQSRETFSKCDCLARIYSSFAGSLIFQEAIEEVYDNVDNRQQGGFKGYRYLSDSLDPKRAEPSKHLFQNFRSRGLGFKKRNSGTVRGSECGALIIIVVLVWVAALWWPMIMGAQRKEMDLPPPKKIIQPGLSGCLEPCNNEKWGLKAIQIDWSKNT</sequence>
<accession>A0ABN7W2P4</accession>
<reference evidence="2 3" key="1">
    <citation type="submission" date="2021-06" db="EMBL/GenBank/DDBJ databases">
        <authorList>
            <person name="Kallberg Y."/>
            <person name="Tangrot J."/>
            <person name="Rosling A."/>
        </authorList>
    </citation>
    <scope>NUCLEOTIDE SEQUENCE [LARGE SCALE GENOMIC DNA]</scope>
    <source>
        <strain evidence="2 3">120-4 pot B 10/14</strain>
    </source>
</reference>
<evidence type="ECO:0000313" key="3">
    <source>
        <dbReference type="Proteomes" id="UP000789901"/>
    </source>
</evidence>
<evidence type="ECO:0000313" key="2">
    <source>
        <dbReference type="EMBL" id="CAG8813785.1"/>
    </source>
</evidence>
<dbReference type="Proteomes" id="UP000789901">
    <property type="component" value="Unassembled WGS sequence"/>
</dbReference>
<feature type="transmembrane region" description="Helical" evidence="1">
    <location>
        <begin position="207"/>
        <end position="226"/>
    </location>
</feature>
<name>A0ABN7W2P4_GIGMA</name>